<gene>
    <name evidence="1" type="ORF">DCHRY22_LOCUS4035</name>
</gene>
<reference evidence="1" key="1">
    <citation type="submission" date="2021-09" db="EMBL/GenBank/DDBJ databases">
        <authorList>
            <person name="Martin H S."/>
        </authorList>
    </citation>
    <scope>NUCLEOTIDE SEQUENCE</scope>
</reference>
<protein>
    <submittedName>
        <fullName evidence="1">(African queen) hypothetical protein</fullName>
    </submittedName>
</protein>
<dbReference type="AlphaFoldDB" id="A0A8J2QJ22"/>
<comment type="caution">
    <text evidence="1">The sequence shown here is derived from an EMBL/GenBank/DDBJ whole genome shotgun (WGS) entry which is preliminary data.</text>
</comment>
<evidence type="ECO:0000313" key="1">
    <source>
        <dbReference type="EMBL" id="CAG9562758.1"/>
    </source>
</evidence>
<sequence length="114" mass="12301">MIFIVNRDDYLVDIVEGNLVDNVVDNLADIVVGSVVDSVVGSGVDNVVDIEVVQDVDMGQVGYTVVASNTVDEAALGAYFCSSSVVDNIRFHNTDHMEVSAGVTSLKIEKYRFI</sequence>
<dbReference type="Proteomes" id="UP000789524">
    <property type="component" value="Unassembled WGS sequence"/>
</dbReference>
<proteinExistence type="predicted"/>
<organism evidence="1 2">
    <name type="scientific">Danaus chrysippus</name>
    <name type="common">African queen</name>
    <dbReference type="NCBI Taxonomy" id="151541"/>
    <lineage>
        <taxon>Eukaryota</taxon>
        <taxon>Metazoa</taxon>
        <taxon>Ecdysozoa</taxon>
        <taxon>Arthropoda</taxon>
        <taxon>Hexapoda</taxon>
        <taxon>Insecta</taxon>
        <taxon>Pterygota</taxon>
        <taxon>Neoptera</taxon>
        <taxon>Endopterygota</taxon>
        <taxon>Lepidoptera</taxon>
        <taxon>Glossata</taxon>
        <taxon>Ditrysia</taxon>
        <taxon>Papilionoidea</taxon>
        <taxon>Nymphalidae</taxon>
        <taxon>Danainae</taxon>
        <taxon>Danaini</taxon>
        <taxon>Danaina</taxon>
        <taxon>Danaus</taxon>
        <taxon>Anosia</taxon>
    </lineage>
</organism>
<evidence type="ECO:0000313" key="2">
    <source>
        <dbReference type="Proteomes" id="UP000789524"/>
    </source>
</evidence>
<name>A0A8J2QJ22_9NEOP</name>
<dbReference type="EMBL" id="CAKASE010000048">
    <property type="protein sequence ID" value="CAG9562758.1"/>
    <property type="molecule type" value="Genomic_DNA"/>
</dbReference>
<keyword evidence="2" id="KW-1185">Reference proteome</keyword>
<accession>A0A8J2QJ22</accession>